<keyword evidence="1" id="KW-0805">Transcription regulation</keyword>
<evidence type="ECO:0000313" key="5">
    <source>
        <dbReference type="EMBL" id="MFC1459157.1"/>
    </source>
</evidence>
<keyword evidence="6" id="KW-1185">Reference proteome</keyword>
<dbReference type="InterPro" id="IPR036388">
    <property type="entry name" value="WH-like_DNA-bd_sf"/>
</dbReference>
<dbReference type="PROSITE" id="PS50956">
    <property type="entry name" value="HTH_ASNC_2"/>
    <property type="match status" value="1"/>
</dbReference>
<evidence type="ECO:0000256" key="3">
    <source>
        <dbReference type="ARBA" id="ARBA00023163"/>
    </source>
</evidence>
<dbReference type="InterPro" id="IPR019888">
    <property type="entry name" value="Tscrpt_reg_AsnC-like"/>
</dbReference>
<dbReference type="InterPro" id="IPR000485">
    <property type="entry name" value="AsnC-type_HTH_dom"/>
</dbReference>
<dbReference type="CDD" id="cd00090">
    <property type="entry name" value="HTH_ARSR"/>
    <property type="match status" value="1"/>
</dbReference>
<sequence length="153" mass="17084">MDRIDRKILDLLQQDGSLSVADIGQQVGLSATPCWKRIQRLEAQGVIQRRVALLDAEKLGLGLTVFVCIEAGDHSQESIDRFVDAIATMSEVVEFHRMAGDVDYLLRVIVPDVKAYDLFYKRLISIVPLKNVSSRFSVERVKSTTALPIEIVA</sequence>
<dbReference type="InterPro" id="IPR019887">
    <property type="entry name" value="Tscrpt_reg_AsnC/Lrp_C"/>
</dbReference>
<dbReference type="Proteomes" id="UP001593940">
    <property type="component" value="Unassembled WGS sequence"/>
</dbReference>
<feature type="domain" description="HTH asnC-type" evidence="4">
    <location>
        <begin position="1"/>
        <end position="62"/>
    </location>
</feature>
<dbReference type="PRINTS" id="PR00033">
    <property type="entry name" value="HTHASNC"/>
</dbReference>
<organism evidence="5 6">
    <name type="scientific">Microvirga arabica</name>
    <dbReference type="NCBI Taxonomy" id="1128671"/>
    <lineage>
        <taxon>Bacteria</taxon>
        <taxon>Pseudomonadati</taxon>
        <taxon>Pseudomonadota</taxon>
        <taxon>Alphaproteobacteria</taxon>
        <taxon>Hyphomicrobiales</taxon>
        <taxon>Methylobacteriaceae</taxon>
        <taxon>Microvirga</taxon>
    </lineage>
</organism>
<dbReference type="SUPFAM" id="SSF54909">
    <property type="entry name" value="Dimeric alpha+beta barrel"/>
    <property type="match status" value="1"/>
</dbReference>
<dbReference type="PROSITE" id="PS00519">
    <property type="entry name" value="HTH_ASNC_1"/>
    <property type="match status" value="1"/>
</dbReference>
<evidence type="ECO:0000313" key="6">
    <source>
        <dbReference type="Proteomes" id="UP001593940"/>
    </source>
</evidence>
<evidence type="ECO:0000256" key="1">
    <source>
        <dbReference type="ARBA" id="ARBA00023015"/>
    </source>
</evidence>
<keyword evidence="3" id="KW-0804">Transcription</keyword>
<name>A0ABV6YD07_9HYPH</name>
<keyword evidence="2" id="KW-0238">DNA-binding</keyword>
<dbReference type="PANTHER" id="PTHR30154:SF17">
    <property type="entry name" value="DNA-BINDING TRANSCRIPTIONAL ACTIVATOR DECR"/>
    <property type="match status" value="1"/>
</dbReference>
<evidence type="ECO:0000256" key="2">
    <source>
        <dbReference type="ARBA" id="ARBA00023125"/>
    </source>
</evidence>
<dbReference type="Gene3D" id="1.10.10.10">
    <property type="entry name" value="Winged helix-like DNA-binding domain superfamily/Winged helix DNA-binding domain"/>
    <property type="match status" value="1"/>
</dbReference>
<accession>A0ABV6YD07</accession>
<dbReference type="InterPro" id="IPR011008">
    <property type="entry name" value="Dimeric_a/b-barrel"/>
</dbReference>
<dbReference type="Gene3D" id="3.30.70.920">
    <property type="match status" value="1"/>
</dbReference>
<evidence type="ECO:0000259" key="4">
    <source>
        <dbReference type="PROSITE" id="PS50956"/>
    </source>
</evidence>
<dbReference type="Pfam" id="PF01037">
    <property type="entry name" value="AsnC_trans_reg"/>
    <property type="match status" value="1"/>
</dbReference>
<dbReference type="Pfam" id="PF13404">
    <property type="entry name" value="HTH_AsnC-type"/>
    <property type="match status" value="1"/>
</dbReference>
<protein>
    <submittedName>
        <fullName evidence="5">Lrp/AsnC family transcriptional regulator</fullName>
    </submittedName>
</protein>
<dbReference type="InterPro" id="IPR019885">
    <property type="entry name" value="Tscrpt_reg_HTH_AsnC-type_CS"/>
</dbReference>
<reference evidence="5 6" key="1">
    <citation type="submission" date="2024-09" db="EMBL/GenBank/DDBJ databases">
        <title>Nodulacao em especies de Leguminosae Basais da Amazonia e Caracterizacao dos Rizobios e Bacterias Associadas aos Nodulos.</title>
        <authorList>
            <person name="Jambeiro I.C.A."/>
            <person name="Lopes I.S."/>
            <person name="Aguiar E.R.G.R."/>
            <person name="Santos A.F.J."/>
            <person name="Dos Santos J.M.F."/>
            <person name="Gross E."/>
        </authorList>
    </citation>
    <scope>NUCLEOTIDE SEQUENCE [LARGE SCALE GENOMIC DNA]</scope>
    <source>
        <strain evidence="5 6">BRUESC1165</strain>
    </source>
</reference>
<dbReference type="InterPro" id="IPR011991">
    <property type="entry name" value="ArsR-like_HTH"/>
</dbReference>
<comment type="caution">
    <text evidence="5">The sequence shown here is derived from an EMBL/GenBank/DDBJ whole genome shotgun (WGS) entry which is preliminary data.</text>
</comment>
<dbReference type="PANTHER" id="PTHR30154">
    <property type="entry name" value="LEUCINE-RESPONSIVE REGULATORY PROTEIN"/>
    <property type="match status" value="1"/>
</dbReference>
<dbReference type="RefSeq" id="WP_377030896.1">
    <property type="nucleotide sequence ID" value="NZ_JBHOMY010000082.1"/>
</dbReference>
<dbReference type="InterPro" id="IPR036390">
    <property type="entry name" value="WH_DNA-bd_sf"/>
</dbReference>
<gene>
    <name evidence="5" type="ORF">ACETIH_21110</name>
</gene>
<dbReference type="SMART" id="SM00344">
    <property type="entry name" value="HTH_ASNC"/>
    <property type="match status" value="1"/>
</dbReference>
<proteinExistence type="predicted"/>
<dbReference type="EMBL" id="JBHOMY010000082">
    <property type="protein sequence ID" value="MFC1459157.1"/>
    <property type="molecule type" value="Genomic_DNA"/>
</dbReference>
<dbReference type="SUPFAM" id="SSF46785">
    <property type="entry name" value="Winged helix' DNA-binding domain"/>
    <property type="match status" value="1"/>
</dbReference>